<organism evidence="1 2">
    <name type="scientific">Peronosclerospora sorghi</name>
    <dbReference type="NCBI Taxonomy" id="230839"/>
    <lineage>
        <taxon>Eukaryota</taxon>
        <taxon>Sar</taxon>
        <taxon>Stramenopiles</taxon>
        <taxon>Oomycota</taxon>
        <taxon>Peronosporomycetes</taxon>
        <taxon>Peronosporales</taxon>
        <taxon>Peronosporaceae</taxon>
        <taxon>Peronosclerospora</taxon>
    </lineage>
</organism>
<keyword evidence="2" id="KW-1185">Reference proteome</keyword>
<dbReference type="EMBL" id="CM047587">
    <property type="protein sequence ID" value="KAI9906326.1"/>
    <property type="molecule type" value="Genomic_DNA"/>
</dbReference>
<comment type="caution">
    <text evidence="1">The sequence shown here is derived from an EMBL/GenBank/DDBJ whole genome shotgun (WGS) entry which is preliminary data.</text>
</comment>
<evidence type="ECO:0000313" key="2">
    <source>
        <dbReference type="Proteomes" id="UP001163321"/>
    </source>
</evidence>
<name>A0ACC0VJL7_9STRA</name>
<reference evidence="1 2" key="1">
    <citation type="journal article" date="2022" name="bioRxiv">
        <title>The genome of the oomycete Peronosclerospora sorghi, a cosmopolitan pathogen of maize and sorghum, is inflated with dispersed pseudogenes.</title>
        <authorList>
            <person name="Fletcher K."/>
            <person name="Martin F."/>
            <person name="Isakeit T."/>
            <person name="Cavanaugh K."/>
            <person name="Magill C."/>
            <person name="Michelmore R."/>
        </authorList>
    </citation>
    <scope>NUCLEOTIDE SEQUENCE [LARGE SCALE GENOMIC DNA]</scope>
    <source>
        <strain evidence="1">P6</strain>
    </source>
</reference>
<sequence length="291" mass="33189">MTSRYDIQVEGVTVFAASPTTFYRYILGLKSDKLSIWMENRTSKEQWYKGEIAKDDYITSANIISDASPMDYLQCFQDSLNSELNRSGDVQRTLERMPTGALRLQINVKFRILRSSRVVKYAFVLDPLPVERIDVLESKLRDQQDELERINELESKLRDQQDELERLRRKVDARNAHIELKALVKHTTTLNALWSYIQSVTFSVNDTTGLASIFRSGLYSVTAAVNAGAHRSDQLIRLMKNETCVQKADIAYHGYYYVTTLSTSIWLHANGVVTVKCGVTVKEAFLSIALL</sequence>
<evidence type="ECO:0000313" key="1">
    <source>
        <dbReference type="EMBL" id="KAI9906326.1"/>
    </source>
</evidence>
<protein>
    <submittedName>
        <fullName evidence="1">Uncharacterized protein</fullName>
    </submittedName>
</protein>
<accession>A0ACC0VJL7</accession>
<proteinExistence type="predicted"/>
<gene>
    <name evidence="1" type="ORF">PsorP6_002936</name>
</gene>
<dbReference type="Proteomes" id="UP001163321">
    <property type="component" value="Chromosome 8"/>
</dbReference>